<keyword evidence="1" id="KW-1133">Transmembrane helix</keyword>
<dbReference type="EMBL" id="BAAAPO010000026">
    <property type="protein sequence ID" value="GAA1792655.1"/>
    <property type="molecule type" value="Genomic_DNA"/>
</dbReference>
<dbReference type="Proteomes" id="UP001499938">
    <property type="component" value="Unassembled WGS sequence"/>
</dbReference>
<keyword evidence="3" id="KW-1185">Reference proteome</keyword>
<feature type="transmembrane region" description="Helical" evidence="1">
    <location>
        <begin position="62"/>
        <end position="85"/>
    </location>
</feature>
<feature type="transmembrane region" description="Helical" evidence="1">
    <location>
        <begin position="214"/>
        <end position="232"/>
    </location>
</feature>
<proteinExistence type="predicted"/>
<sequence length="350" mass="35910">MPRVAPGARPTMRRWSVVVGGLAVAGILAILLLYAVIRTDLPERVASHWGTDGVDATQTPRAFVTSLVLLEGGIVAFLGMLSAALPVEARRILGATAGGLTGLFVVGIGGSLYAQRGLTDPYAAQDVGGWIALGLAAGVVLAGLIAWLLPTHIPAANDALLSPIPARSRATGDITPIAGSAASASDEDATVPDGSSREGAAYGLPWSAPVPAGTGGYVVIGLLALLAVGLAATPARWVAAPVILAVGLLVFAMTRCRVLIDAEGVRVRGFGITWLRVQAPTISSAEASTARPMAEFGGYGLRYSLHGRGFVTTSGPALRLRIPHGTDTWISVREEDLPGALAAVRQITEP</sequence>
<keyword evidence="1" id="KW-0812">Transmembrane</keyword>
<feature type="transmembrane region" description="Helical" evidence="1">
    <location>
        <begin position="238"/>
        <end position="260"/>
    </location>
</feature>
<gene>
    <name evidence="2" type="ORF">GCM10009811_16870</name>
</gene>
<evidence type="ECO:0000313" key="2">
    <source>
        <dbReference type="EMBL" id="GAA1792655.1"/>
    </source>
</evidence>
<evidence type="ECO:0000256" key="1">
    <source>
        <dbReference type="SAM" id="Phobius"/>
    </source>
</evidence>
<evidence type="ECO:0000313" key="3">
    <source>
        <dbReference type="Proteomes" id="UP001499938"/>
    </source>
</evidence>
<organism evidence="2 3">
    <name type="scientific">Nostocoides veronense</name>
    <dbReference type="NCBI Taxonomy" id="330836"/>
    <lineage>
        <taxon>Bacteria</taxon>
        <taxon>Bacillati</taxon>
        <taxon>Actinomycetota</taxon>
        <taxon>Actinomycetes</taxon>
        <taxon>Micrococcales</taxon>
        <taxon>Intrasporangiaceae</taxon>
        <taxon>Nostocoides</taxon>
    </lineage>
</organism>
<reference evidence="3" key="1">
    <citation type="journal article" date="2019" name="Int. J. Syst. Evol. Microbiol.">
        <title>The Global Catalogue of Microorganisms (GCM) 10K type strain sequencing project: providing services to taxonomists for standard genome sequencing and annotation.</title>
        <authorList>
            <consortium name="The Broad Institute Genomics Platform"/>
            <consortium name="The Broad Institute Genome Sequencing Center for Infectious Disease"/>
            <person name="Wu L."/>
            <person name="Ma J."/>
        </authorList>
    </citation>
    <scope>NUCLEOTIDE SEQUENCE [LARGE SCALE GENOMIC DNA]</scope>
    <source>
        <strain evidence="3">JCM 15592</strain>
    </source>
</reference>
<name>A0ABP4XXN2_9MICO</name>
<evidence type="ECO:0008006" key="4">
    <source>
        <dbReference type="Google" id="ProtNLM"/>
    </source>
</evidence>
<feature type="transmembrane region" description="Helical" evidence="1">
    <location>
        <begin position="15"/>
        <end position="37"/>
    </location>
</feature>
<comment type="caution">
    <text evidence="2">The sequence shown here is derived from an EMBL/GenBank/DDBJ whole genome shotgun (WGS) entry which is preliminary data.</text>
</comment>
<keyword evidence="1" id="KW-0472">Membrane</keyword>
<feature type="transmembrane region" description="Helical" evidence="1">
    <location>
        <begin position="92"/>
        <end position="115"/>
    </location>
</feature>
<feature type="transmembrane region" description="Helical" evidence="1">
    <location>
        <begin position="127"/>
        <end position="149"/>
    </location>
</feature>
<dbReference type="RefSeq" id="WP_344083513.1">
    <property type="nucleotide sequence ID" value="NZ_BAAAPO010000026.1"/>
</dbReference>
<accession>A0ABP4XXN2</accession>
<protein>
    <recommendedName>
        <fullName evidence="4">DUF1648 domain-containing protein</fullName>
    </recommendedName>
</protein>